<evidence type="ECO:0000259" key="13">
    <source>
        <dbReference type="Pfam" id="PF00593"/>
    </source>
</evidence>
<evidence type="ECO:0000313" key="15">
    <source>
        <dbReference type="EMBL" id="SHO57221.1"/>
    </source>
</evidence>
<keyword evidence="9 11" id="KW-0472">Membrane</keyword>
<feature type="short sequence motif" description="TonB C-terminal box" evidence="11">
    <location>
        <begin position="591"/>
        <end position="608"/>
    </location>
</feature>
<dbReference type="Proteomes" id="UP000184600">
    <property type="component" value="Unassembled WGS sequence"/>
</dbReference>
<evidence type="ECO:0000256" key="8">
    <source>
        <dbReference type="ARBA" id="ARBA00023114"/>
    </source>
</evidence>
<dbReference type="PANTHER" id="PTHR30069">
    <property type="entry name" value="TONB-DEPENDENT OUTER MEMBRANE RECEPTOR"/>
    <property type="match status" value="1"/>
</dbReference>
<dbReference type="EMBL" id="FRFG01000035">
    <property type="protein sequence ID" value="SHO57221.1"/>
    <property type="molecule type" value="Genomic_DNA"/>
</dbReference>
<keyword evidence="6 11" id="KW-0406">Ion transport</keyword>
<evidence type="ECO:0000256" key="4">
    <source>
        <dbReference type="ARBA" id="ARBA00022692"/>
    </source>
</evidence>
<dbReference type="InterPro" id="IPR012910">
    <property type="entry name" value="Plug_dom"/>
</dbReference>
<evidence type="ECO:0000256" key="6">
    <source>
        <dbReference type="ARBA" id="ARBA00023065"/>
    </source>
</evidence>
<comment type="similarity">
    <text evidence="11">Belongs to the TonB-dependent receptor family. BtuB (TC 1.B.14.3.1) subfamily.</text>
</comment>
<feature type="domain" description="TonB-dependent receptor-like beta-barrel" evidence="13">
    <location>
        <begin position="235"/>
        <end position="582"/>
    </location>
</feature>
<dbReference type="InterPro" id="IPR039426">
    <property type="entry name" value="TonB-dep_rcpt-like"/>
</dbReference>
<keyword evidence="8 11" id="KW-0626">Porin</keyword>
<dbReference type="GO" id="GO:0009279">
    <property type="term" value="C:cell outer membrane"/>
    <property type="evidence" value="ECO:0007669"/>
    <property type="project" value="UniProtKB-SubCell"/>
</dbReference>
<keyword evidence="3 11" id="KW-1134">Transmembrane beta strand</keyword>
<comment type="function">
    <text evidence="11">Involved in the active translocation of vitamin B12 (cyanocobalamin) across the outer membrane to the periplasmic space. It derives its energy for transport by interacting with the trans-periplasmic membrane protein TonB.</text>
</comment>
<keyword evidence="5 11" id="KW-0732">Signal</keyword>
<evidence type="ECO:0000256" key="10">
    <source>
        <dbReference type="ARBA" id="ARBA00023237"/>
    </source>
</evidence>
<dbReference type="Pfam" id="PF00593">
    <property type="entry name" value="TonB_dep_Rec_b-barrel"/>
    <property type="match status" value="1"/>
</dbReference>
<dbReference type="PANTHER" id="PTHR30069:SF53">
    <property type="entry name" value="COLICIN I RECEPTOR-RELATED"/>
    <property type="match status" value="1"/>
</dbReference>
<dbReference type="NCBIfam" id="TIGR01779">
    <property type="entry name" value="TonB-B12"/>
    <property type="match status" value="1"/>
</dbReference>
<feature type="chain" id="PRO_5013409958" description="Vitamin B12 transporter BtuB" evidence="11">
    <location>
        <begin position="24"/>
        <end position="608"/>
    </location>
</feature>
<proteinExistence type="inferred from homology"/>
<dbReference type="InterPro" id="IPR000531">
    <property type="entry name" value="Beta-barrel_TonB"/>
</dbReference>
<dbReference type="Gene3D" id="2.170.130.10">
    <property type="entry name" value="TonB-dependent receptor, plug domain"/>
    <property type="match status" value="1"/>
</dbReference>
<keyword evidence="2 11" id="KW-0813">Transport</keyword>
<dbReference type="STRING" id="1117707.VQ7734_02990"/>
<keyword evidence="10 11" id="KW-0998">Cell outer membrane</keyword>
<dbReference type="PROSITE" id="PS52016">
    <property type="entry name" value="TONB_DEPENDENT_REC_3"/>
    <property type="match status" value="1"/>
</dbReference>
<dbReference type="HAMAP" id="MF_01531">
    <property type="entry name" value="BtuB"/>
    <property type="match status" value="1"/>
</dbReference>
<evidence type="ECO:0000256" key="1">
    <source>
        <dbReference type="ARBA" id="ARBA00004571"/>
    </source>
</evidence>
<reference evidence="16" key="1">
    <citation type="submission" date="2016-12" db="EMBL/GenBank/DDBJ databases">
        <authorList>
            <person name="Rodrigo-Torres L."/>
            <person name="Arahal R.D."/>
            <person name="Lucena T."/>
        </authorList>
    </citation>
    <scope>NUCLEOTIDE SEQUENCE [LARGE SCALE GENOMIC DNA]</scope>
</reference>
<dbReference type="AlphaFoldDB" id="A0A1M7YX74"/>
<feature type="domain" description="TonB-dependent receptor plug" evidence="14">
    <location>
        <begin position="41"/>
        <end position="144"/>
    </location>
</feature>
<dbReference type="InterPro" id="IPR037066">
    <property type="entry name" value="Plug_dom_sf"/>
</dbReference>
<keyword evidence="4 11" id="KW-0812">Transmembrane</keyword>
<evidence type="ECO:0000256" key="11">
    <source>
        <dbReference type="HAMAP-Rule" id="MF_01531"/>
    </source>
</evidence>
<protein>
    <recommendedName>
        <fullName evidence="11">Vitamin B12 transporter BtuB</fullName>
    </recommendedName>
    <alternativeName>
        <fullName evidence="11">Cobalamin receptor</fullName>
    </alternativeName>
    <alternativeName>
        <fullName evidence="11">Outer membrane cobalamin translocator</fullName>
    </alternativeName>
</protein>
<dbReference type="InterPro" id="IPR036942">
    <property type="entry name" value="Beta-barrel_TonB_sf"/>
</dbReference>
<evidence type="ECO:0000313" key="16">
    <source>
        <dbReference type="Proteomes" id="UP000184600"/>
    </source>
</evidence>
<dbReference type="Gene3D" id="2.40.170.20">
    <property type="entry name" value="TonB-dependent receptor, beta-barrel domain"/>
    <property type="match status" value="1"/>
</dbReference>
<evidence type="ECO:0000256" key="5">
    <source>
        <dbReference type="ARBA" id="ARBA00022729"/>
    </source>
</evidence>
<dbReference type="GO" id="GO:0046930">
    <property type="term" value="C:pore complex"/>
    <property type="evidence" value="ECO:0007669"/>
    <property type="project" value="UniProtKB-KW"/>
</dbReference>
<evidence type="ECO:0000256" key="3">
    <source>
        <dbReference type="ARBA" id="ARBA00022452"/>
    </source>
</evidence>
<evidence type="ECO:0000256" key="2">
    <source>
        <dbReference type="ARBA" id="ARBA00022448"/>
    </source>
</evidence>
<dbReference type="GO" id="GO:0015288">
    <property type="term" value="F:porin activity"/>
    <property type="evidence" value="ECO:0007669"/>
    <property type="project" value="UniProtKB-KW"/>
</dbReference>
<name>A0A1M7YX74_9VIBR</name>
<keyword evidence="7 11" id="KW-0798">TonB box</keyword>
<evidence type="ECO:0000256" key="12">
    <source>
        <dbReference type="PROSITE-ProRule" id="PRU01360"/>
    </source>
</evidence>
<feature type="signal peptide" evidence="11">
    <location>
        <begin position="1"/>
        <end position="23"/>
    </location>
</feature>
<keyword evidence="16" id="KW-1185">Reference proteome</keyword>
<dbReference type="CDD" id="cd01347">
    <property type="entry name" value="ligand_gated_channel"/>
    <property type="match status" value="1"/>
</dbReference>
<evidence type="ECO:0000256" key="7">
    <source>
        <dbReference type="ARBA" id="ARBA00023077"/>
    </source>
</evidence>
<accession>A0A1M7YX74</accession>
<comment type="subcellular location">
    <subcellularLocation>
        <location evidence="1 11 12">Cell outer membrane</location>
        <topology evidence="1 11 12">Multi-pass membrane protein</topology>
    </subcellularLocation>
</comment>
<sequence length="608" mass="68305" precursor="true">MMKKTCLAIAVASLFSYANYACADEAMIVSANRYEQSAGTTLADVELITREDIEKSQVKSLPQLLRRLVGIQVFQNGGRGQNASLSVRGTSSSQVLVLVDGVRFARAAKGAVDFNQIPVNYIQRIEYIRGARASLYGSEAIGGVINIITVARSEREIKEISVGLGSLDYQEFNAVAGLQTTEDSQLNLAVGHESTDGYNVHPLTGVNDSDKHGFKSSHGLIGYVHQVNDNIQLFSHARMYENTYQYDGSFSSYHSYKEAEKKDYALTLGGNFEQDKFHSSLMANLQRQRGWNYTKSTGKSSGTKDKVHQQNIQWNSHYELDPAVTIGGGADWRNESYTDISNASKFDRENFAVYGFGSYQKDELLLEASLRGDHNQEFGGRTTYNLGAGYQFIPEFGLKLSYGTAFKAPDLYQQYDPTYGETELKPEKSENTEISFGGDIKGIGWSVSAYNYKINNLIDYNSSTYVYTNVNGETRIKGIEFTSEFETGIIQHQLSAEYKHAEDDNGQQLQRRAKEMYKWNALISFTQLDWSFSYQFVGERPDVDYSSYPYNDIVLGGYSLVDTAISYYANESVTINARIDNLFDKDYETAKGYPSPGRAYYLNIRYEF</sequence>
<dbReference type="SUPFAM" id="SSF56935">
    <property type="entry name" value="Porins"/>
    <property type="match status" value="1"/>
</dbReference>
<dbReference type="InterPro" id="IPR010101">
    <property type="entry name" value="B12_transptr_BtuB"/>
</dbReference>
<dbReference type="GO" id="GO:0015420">
    <property type="term" value="F:ABC-type vitamin B12 transporter activity"/>
    <property type="evidence" value="ECO:0007669"/>
    <property type="project" value="InterPro"/>
</dbReference>
<dbReference type="Pfam" id="PF07715">
    <property type="entry name" value="Plug"/>
    <property type="match status" value="1"/>
</dbReference>
<organism evidence="15 16">
    <name type="scientific">Vibrio quintilis</name>
    <dbReference type="NCBI Taxonomy" id="1117707"/>
    <lineage>
        <taxon>Bacteria</taxon>
        <taxon>Pseudomonadati</taxon>
        <taxon>Pseudomonadota</taxon>
        <taxon>Gammaproteobacteria</taxon>
        <taxon>Vibrionales</taxon>
        <taxon>Vibrionaceae</taxon>
        <taxon>Vibrio</taxon>
    </lineage>
</organism>
<evidence type="ECO:0000259" key="14">
    <source>
        <dbReference type="Pfam" id="PF07715"/>
    </source>
</evidence>
<feature type="short sequence motif" description="TonB box" evidence="11">
    <location>
        <begin position="25"/>
        <end position="32"/>
    </location>
</feature>
<dbReference type="GO" id="GO:0006811">
    <property type="term" value="P:monoatomic ion transport"/>
    <property type="evidence" value="ECO:0007669"/>
    <property type="project" value="UniProtKB-KW"/>
</dbReference>
<evidence type="ECO:0000256" key="9">
    <source>
        <dbReference type="ARBA" id="ARBA00023136"/>
    </source>
</evidence>
<gene>
    <name evidence="15" type="primary">btuB_2</name>
    <name evidence="11" type="synonym">btuB</name>
    <name evidence="15" type="ORF">VQ7734_02990</name>
</gene>